<gene>
    <name evidence="1" type="ORF">UFOVP1665_10</name>
</gene>
<organism evidence="1">
    <name type="scientific">uncultured Caudovirales phage</name>
    <dbReference type="NCBI Taxonomy" id="2100421"/>
    <lineage>
        <taxon>Viruses</taxon>
        <taxon>Duplodnaviria</taxon>
        <taxon>Heunggongvirae</taxon>
        <taxon>Uroviricota</taxon>
        <taxon>Caudoviricetes</taxon>
        <taxon>Peduoviridae</taxon>
        <taxon>Maltschvirus</taxon>
        <taxon>Maltschvirus maltsch</taxon>
    </lineage>
</organism>
<proteinExistence type="predicted"/>
<dbReference type="EMBL" id="LR797530">
    <property type="protein sequence ID" value="CAB4223136.1"/>
    <property type="molecule type" value="Genomic_DNA"/>
</dbReference>
<reference evidence="1" key="1">
    <citation type="submission" date="2020-05" db="EMBL/GenBank/DDBJ databases">
        <authorList>
            <person name="Chiriac C."/>
            <person name="Salcher M."/>
            <person name="Ghai R."/>
            <person name="Kavagutti S V."/>
        </authorList>
    </citation>
    <scope>NUCLEOTIDE SEQUENCE</scope>
</reference>
<accession>A0A6J5T7I5</accession>
<name>A0A6J5T7I5_9CAUD</name>
<evidence type="ECO:0000313" key="1">
    <source>
        <dbReference type="EMBL" id="CAB4223136.1"/>
    </source>
</evidence>
<protein>
    <submittedName>
        <fullName evidence="1">Uncharacterized protein</fullName>
    </submittedName>
</protein>
<sequence>MDATMVAAIAAALSTVLAAFFAGVKVIIRELRPNGGNSMKDKVTSIDNKLSRLEERMDILFLQR</sequence>